<evidence type="ECO:0000313" key="1">
    <source>
        <dbReference type="EMBL" id="MCA9381023.1"/>
    </source>
</evidence>
<dbReference type="AlphaFoldDB" id="A0A955ICJ0"/>
<reference evidence="1" key="2">
    <citation type="journal article" date="2021" name="Microbiome">
        <title>Successional dynamics and alternative stable states in a saline activated sludge microbial community over 9 years.</title>
        <authorList>
            <person name="Wang Y."/>
            <person name="Ye J."/>
            <person name="Ju F."/>
            <person name="Liu L."/>
            <person name="Boyd J.A."/>
            <person name="Deng Y."/>
            <person name="Parks D.H."/>
            <person name="Jiang X."/>
            <person name="Yin X."/>
            <person name="Woodcroft B.J."/>
            <person name="Tyson G.W."/>
            <person name="Hugenholtz P."/>
            <person name="Polz M.F."/>
            <person name="Zhang T."/>
        </authorList>
    </citation>
    <scope>NUCLEOTIDE SEQUENCE</scope>
    <source>
        <strain evidence="1">HKST-UBA13</strain>
    </source>
</reference>
<dbReference type="EMBL" id="JAGQLJ010000043">
    <property type="protein sequence ID" value="MCA9381023.1"/>
    <property type="molecule type" value="Genomic_DNA"/>
</dbReference>
<sequence>MTKITVNADCKNSPKNEFLRDFNLSIVNQEIEKVLEYVTDDIKWNMIGNFDIQGKDAFRKECEQGLNEEMQEFVIENILTHGKLGAGNGYMIMSDGTKYEYCDIYEFESIGENKKIKSMKSYIIKVEK</sequence>
<organism evidence="1 2">
    <name type="scientific">Candidatus Dojkabacteria bacterium</name>
    <dbReference type="NCBI Taxonomy" id="2099670"/>
    <lineage>
        <taxon>Bacteria</taxon>
        <taxon>Candidatus Dojkabacteria</taxon>
    </lineage>
</organism>
<name>A0A955ICJ0_9BACT</name>
<reference evidence="1" key="1">
    <citation type="submission" date="2020-04" db="EMBL/GenBank/DDBJ databases">
        <authorList>
            <person name="Zhang T."/>
        </authorList>
    </citation>
    <scope>NUCLEOTIDE SEQUENCE</scope>
    <source>
        <strain evidence="1">HKST-UBA13</strain>
    </source>
</reference>
<proteinExistence type="predicted"/>
<dbReference type="Proteomes" id="UP000775877">
    <property type="component" value="Unassembled WGS sequence"/>
</dbReference>
<comment type="caution">
    <text evidence="1">The sequence shown here is derived from an EMBL/GenBank/DDBJ whole genome shotgun (WGS) entry which is preliminary data.</text>
</comment>
<evidence type="ECO:0000313" key="2">
    <source>
        <dbReference type="Proteomes" id="UP000775877"/>
    </source>
</evidence>
<protein>
    <submittedName>
        <fullName evidence="1">Nuclear transport factor 2 family protein</fullName>
    </submittedName>
</protein>
<dbReference type="Gene3D" id="3.10.450.50">
    <property type="match status" value="1"/>
</dbReference>
<accession>A0A955ICJ0</accession>
<dbReference type="SUPFAM" id="SSF54427">
    <property type="entry name" value="NTF2-like"/>
    <property type="match status" value="1"/>
</dbReference>
<gene>
    <name evidence="1" type="ORF">KC678_02055</name>
</gene>
<dbReference type="InterPro" id="IPR032710">
    <property type="entry name" value="NTF2-like_dom_sf"/>
</dbReference>